<reference evidence="1" key="1">
    <citation type="submission" date="2013-10" db="EMBL/GenBank/DDBJ databases">
        <title>Genomic analysis of the causative agents of coccidiosis in chickens.</title>
        <authorList>
            <person name="Reid A.J."/>
            <person name="Blake D."/>
            <person name="Billington K."/>
            <person name="Browne H."/>
            <person name="Dunn M."/>
            <person name="Hung S."/>
            <person name="Kawahara F."/>
            <person name="Miranda-Saavedra D."/>
            <person name="Mourier T."/>
            <person name="Nagra H."/>
            <person name="Otto T.D."/>
            <person name="Rawlings N."/>
            <person name="Sanchez A."/>
            <person name="Sanders M."/>
            <person name="Subramaniam C."/>
            <person name="Tay Y."/>
            <person name="Dear P."/>
            <person name="Doerig C."/>
            <person name="Gruber A."/>
            <person name="Parkinson J."/>
            <person name="Shirley M."/>
            <person name="Wan K.L."/>
            <person name="Berriman M."/>
            <person name="Tomley F."/>
            <person name="Pain A."/>
        </authorList>
    </citation>
    <scope>NUCLEOTIDE SEQUENCE [LARGE SCALE GENOMIC DNA]</scope>
    <source>
        <strain evidence="1">Houghton</strain>
    </source>
</reference>
<dbReference type="AlphaFoldDB" id="U6L5E0"/>
<evidence type="ECO:0000313" key="2">
    <source>
        <dbReference type="Proteomes" id="UP000030750"/>
    </source>
</evidence>
<dbReference type="Proteomes" id="UP000030750">
    <property type="component" value="Unassembled WGS sequence"/>
</dbReference>
<protein>
    <submittedName>
        <fullName evidence="1">SAG family member</fullName>
    </submittedName>
</protein>
<reference evidence="1" key="2">
    <citation type="submission" date="2013-10" db="EMBL/GenBank/DDBJ databases">
        <authorList>
            <person name="Aslett M."/>
        </authorList>
    </citation>
    <scope>NUCLEOTIDE SEQUENCE [LARGE SCALE GENOMIC DNA]</scope>
    <source>
        <strain evidence="1">Houghton</strain>
    </source>
</reference>
<proteinExistence type="predicted"/>
<accession>U6L5E0</accession>
<dbReference type="EMBL" id="HG710173">
    <property type="protein sequence ID" value="CDJ45617.1"/>
    <property type="molecule type" value="Genomic_DNA"/>
</dbReference>
<gene>
    <name evidence="1" type="ORF">EBH_0011130</name>
</gene>
<name>U6L5E0_9EIME</name>
<sequence length="212" mass="22649">MPVRLEGKLPADAYLAVNLLRNGKLSVHISELATGDSLVSALKEKVQSKTATDIFHHTFDYVESPDYRKLLQEALDKGLEVFKDTENQNNWENIWGIDAGANLAYLLGANSTTVGCAIGQCTKETTAPNTGRTSNATPTGKAVLFCELSPPAEKEKAPFDEEYYNGLISRTAKLADMTEEDLKAPSNGDTAAAAFPTILTAGLVAILASVAA</sequence>
<dbReference type="VEuPathDB" id="ToxoDB:EBH_0011130"/>
<evidence type="ECO:0000313" key="1">
    <source>
        <dbReference type="EMBL" id="CDJ45617.1"/>
    </source>
</evidence>
<keyword evidence="2" id="KW-1185">Reference proteome</keyword>
<organism evidence="1 2">
    <name type="scientific">Eimeria brunetti</name>
    <dbReference type="NCBI Taxonomy" id="51314"/>
    <lineage>
        <taxon>Eukaryota</taxon>
        <taxon>Sar</taxon>
        <taxon>Alveolata</taxon>
        <taxon>Apicomplexa</taxon>
        <taxon>Conoidasida</taxon>
        <taxon>Coccidia</taxon>
        <taxon>Eucoccidiorida</taxon>
        <taxon>Eimeriorina</taxon>
        <taxon>Eimeriidae</taxon>
        <taxon>Eimeria</taxon>
    </lineage>
</organism>